<dbReference type="InterPro" id="IPR036388">
    <property type="entry name" value="WH-like_DNA-bd_sf"/>
</dbReference>
<dbReference type="PROSITE" id="PS50110">
    <property type="entry name" value="RESPONSE_REGULATORY"/>
    <property type="match status" value="1"/>
</dbReference>
<dbReference type="SMART" id="SM00862">
    <property type="entry name" value="Trans_reg_C"/>
    <property type="match status" value="1"/>
</dbReference>
<dbReference type="GeneID" id="97994746"/>
<protein>
    <recommendedName>
        <fullName evidence="1">Stage 0 sporulation protein A homolog</fullName>
    </recommendedName>
</protein>
<reference evidence="12 13" key="1">
    <citation type="submission" date="2018-07" db="EMBL/GenBank/DDBJ databases">
        <title>GABA Modulating Bacteria of the Human Gut Microbiota.</title>
        <authorList>
            <person name="Strandwitz P."/>
            <person name="Kim K.H."/>
            <person name="Terekhova D."/>
            <person name="Liu J.K."/>
            <person name="Sharma A."/>
            <person name="Levering J."/>
            <person name="Mcdonald D."/>
            <person name="Dietrich D."/>
            <person name="Ramadhar T.R."/>
            <person name="Lekbua A."/>
            <person name="Mroue N."/>
            <person name="Liston C."/>
            <person name="Stewart E.J."/>
            <person name="Dubin M.J."/>
            <person name="Zengler K."/>
            <person name="Knight R."/>
            <person name="Gilbert J.A."/>
            <person name="Clardy J."/>
            <person name="Lewis K."/>
        </authorList>
    </citation>
    <scope>NUCLEOTIDE SEQUENCE [LARGE SCALE GENOMIC DNA]</scope>
    <source>
        <strain evidence="12 13">KLE1738</strain>
    </source>
</reference>
<dbReference type="Gene3D" id="3.40.50.2300">
    <property type="match status" value="1"/>
</dbReference>
<dbReference type="Pfam" id="PF00486">
    <property type="entry name" value="Trans_reg_C"/>
    <property type="match status" value="1"/>
</dbReference>
<dbReference type="SMART" id="SM00448">
    <property type="entry name" value="REC"/>
    <property type="match status" value="1"/>
</dbReference>
<evidence type="ECO:0000256" key="2">
    <source>
        <dbReference type="ARBA" id="ARBA00022553"/>
    </source>
</evidence>
<evidence type="ECO:0000256" key="9">
    <source>
        <dbReference type="PROSITE-ProRule" id="PRU01091"/>
    </source>
</evidence>
<organism evidence="12 13">
    <name type="scientific">Evtepia gabavorous</name>
    <dbReference type="NCBI Taxonomy" id="2211183"/>
    <lineage>
        <taxon>Bacteria</taxon>
        <taxon>Bacillati</taxon>
        <taxon>Bacillota</taxon>
        <taxon>Clostridia</taxon>
        <taxon>Eubacteriales</taxon>
        <taxon>Evtepia</taxon>
    </lineage>
</organism>
<dbReference type="OrthoDB" id="9790442at2"/>
<dbReference type="GO" id="GO:0005829">
    <property type="term" value="C:cytosol"/>
    <property type="evidence" value="ECO:0007669"/>
    <property type="project" value="TreeGrafter"/>
</dbReference>
<dbReference type="GO" id="GO:0032993">
    <property type="term" value="C:protein-DNA complex"/>
    <property type="evidence" value="ECO:0007669"/>
    <property type="project" value="TreeGrafter"/>
</dbReference>
<accession>A0A3E2B5X9</accession>
<feature type="domain" description="Response regulatory" evidence="10">
    <location>
        <begin position="3"/>
        <end position="116"/>
    </location>
</feature>
<evidence type="ECO:0000256" key="8">
    <source>
        <dbReference type="PROSITE-ProRule" id="PRU00169"/>
    </source>
</evidence>
<dbReference type="RefSeq" id="WP_117141769.1">
    <property type="nucleotide sequence ID" value="NZ_QIML01000003.1"/>
</dbReference>
<dbReference type="FunFam" id="3.40.50.2300:FF:000001">
    <property type="entry name" value="DNA-binding response regulator PhoB"/>
    <property type="match status" value="1"/>
</dbReference>
<feature type="domain" description="OmpR/PhoB-type" evidence="11">
    <location>
        <begin position="125"/>
        <end position="219"/>
    </location>
</feature>
<keyword evidence="13" id="KW-1185">Reference proteome</keyword>
<evidence type="ECO:0000256" key="5">
    <source>
        <dbReference type="ARBA" id="ARBA00023125"/>
    </source>
</evidence>
<dbReference type="InterPro" id="IPR001867">
    <property type="entry name" value="OmpR/PhoB-type_DNA-bd"/>
</dbReference>
<dbReference type="SUPFAM" id="SSF52172">
    <property type="entry name" value="CheY-like"/>
    <property type="match status" value="1"/>
</dbReference>
<dbReference type="PROSITE" id="PS51755">
    <property type="entry name" value="OMPR_PHOB"/>
    <property type="match status" value="1"/>
</dbReference>
<dbReference type="InterPro" id="IPR039420">
    <property type="entry name" value="WalR-like"/>
</dbReference>
<dbReference type="Proteomes" id="UP000260649">
    <property type="component" value="Unassembled WGS sequence"/>
</dbReference>
<evidence type="ECO:0000256" key="7">
    <source>
        <dbReference type="ARBA" id="ARBA00024867"/>
    </source>
</evidence>
<dbReference type="AlphaFoldDB" id="A0A3E2B5X9"/>
<dbReference type="EMBL" id="QQRQ01000003">
    <property type="protein sequence ID" value="RFT07331.1"/>
    <property type="molecule type" value="Genomic_DNA"/>
</dbReference>
<evidence type="ECO:0000256" key="3">
    <source>
        <dbReference type="ARBA" id="ARBA00023012"/>
    </source>
</evidence>
<name>A0A3E2B5X9_9FIRM</name>
<comment type="function">
    <text evidence="7">May play the central regulatory role in sporulation. It may be an element of the effector pathway responsible for the activation of sporulation genes in response to nutritional stress. Spo0A may act in concert with spo0H (a sigma factor) to control the expression of some genes that are critical to the sporulation process.</text>
</comment>
<keyword evidence="5 9" id="KW-0238">DNA-binding</keyword>
<evidence type="ECO:0000256" key="4">
    <source>
        <dbReference type="ARBA" id="ARBA00023015"/>
    </source>
</evidence>
<dbReference type="FunFam" id="1.10.10.10:FF:000018">
    <property type="entry name" value="DNA-binding response regulator ResD"/>
    <property type="match status" value="1"/>
</dbReference>
<dbReference type="InterPro" id="IPR011006">
    <property type="entry name" value="CheY-like_superfamily"/>
</dbReference>
<evidence type="ECO:0000313" key="13">
    <source>
        <dbReference type="Proteomes" id="UP000260649"/>
    </source>
</evidence>
<keyword evidence="2 8" id="KW-0597">Phosphoprotein</keyword>
<keyword evidence="4" id="KW-0805">Transcription regulation</keyword>
<evidence type="ECO:0000259" key="11">
    <source>
        <dbReference type="PROSITE" id="PS51755"/>
    </source>
</evidence>
<dbReference type="Gene3D" id="6.10.250.690">
    <property type="match status" value="1"/>
</dbReference>
<sequence>MFRILIVEDEPDIGELLQNYLEHAGYVTRLAQEGQGALTLFYQETFDLVLLDLMLPKMDGYALCQAIREQSDVPVIMVTALDSEEHQLQGFQFNIDDYVTKPFSIPVLLQKIRAVLRRTTGHAGDEPICYRNLTLDLEGYQAYLGGTPVDLTRREIALLRTLLENQGRVLTRQMLLNRVWSYDFYGDERIVDTHIKNLRKKLEADYIETVRGVGYRMERENKT</sequence>
<evidence type="ECO:0000313" key="12">
    <source>
        <dbReference type="EMBL" id="RFT07331.1"/>
    </source>
</evidence>
<dbReference type="InterPro" id="IPR001789">
    <property type="entry name" value="Sig_transdc_resp-reg_receiver"/>
</dbReference>
<dbReference type="GO" id="GO:0006355">
    <property type="term" value="P:regulation of DNA-templated transcription"/>
    <property type="evidence" value="ECO:0007669"/>
    <property type="project" value="InterPro"/>
</dbReference>
<evidence type="ECO:0000256" key="6">
    <source>
        <dbReference type="ARBA" id="ARBA00023163"/>
    </source>
</evidence>
<proteinExistence type="predicted"/>
<evidence type="ECO:0000256" key="1">
    <source>
        <dbReference type="ARBA" id="ARBA00018672"/>
    </source>
</evidence>
<dbReference type="CDD" id="cd17574">
    <property type="entry name" value="REC_OmpR"/>
    <property type="match status" value="1"/>
</dbReference>
<keyword evidence="3" id="KW-0902">Two-component regulatory system</keyword>
<dbReference type="CDD" id="cd00383">
    <property type="entry name" value="trans_reg_C"/>
    <property type="match status" value="1"/>
</dbReference>
<dbReference type="Pfam" id="PF00072">
    <property type="entry name" value="Response_reg"/>
    <property type="match status" value="1"/>
</dbReference>
<feature type="modified residue" description="4-aspartylphosphate" evidence="8">
    <location>
        <position position="52"/>
    </location>
</feature>
<feature type="DNA-binding region" description="OmpR/PhoB-type" evidence="9">
    <location>
        <begin position="125"/>
        <end position="219"/>
    </location>
</feature>
<dbReference type="PANTHER" id="PTHR48111">
    <property type="entry name" value="REGULATOR OF RPOS"/>
    <property type="match status" value="1"/>
</dbReference>
<keyword evidence="6" id="KW-0804">Transcription</keyword>
<comment type="caution">
    <text evidence="12">The sequence shown here is derived from an EMBL/GenBank/DDBJ whole genome shotgun (WGS) entry which is preliminary data.</text>
</comment>
<dbReference type="PANTHER" id="PTHR48111:SF32">
    <property type="entry name" value="STAGE 0 SPORULATION PROTEIN A HOMOLOG"/>
    <property type="match status" value="1"/>
</dbReference>
<gene>
    <name evidence="12" type="ORF">DV520_03185</name>
</gene>
<evidence type="ECO:0000259" key="10">
    <source>
        <dbReference type="PROSITE" id="PS50110"/>
    </source>
</evidence>
<dbReference type="Gene3D" id="1.10.10.10">
    <property type="entry name" value="Winged helix-like DNA-binding domain superfamily/Winged helix DNA-binding domain"/>
    <property type="match status" value="1"/>
</dbReference>
<dbReference type="GO" id="GO:0000156">
    <property type="term" value="F:phosphorelay response regulator activity"/>
    <property type="evidence" value="ECO:0007669"/>
    <property type="project" value="TreeGrafter"/>
</dbReference>
<dbReference type="GO" id="GO:0000976">
    <property type="term" value="F:transcription cis-regulatory region binding"/>
    <property type="evidence" value="ECO:0007669"/>
    <property type="project" value="TreeGrafter"/>
</dbReference>